<dbReference type="Pfam" id="PF22725">
    <property type="entry name" value="GFO_IDH_MocA_C3"/>
    <property type="match status" value="1"/>
</dbReference>
<dbReference type="InterPro" id="IPR055170">
    <property type="entry name" value="GFO_IDH_MocA-like_dom"/>
</dbReference>
<evidence type="ECO:0000256" key="1">
    <source>
        <dbReference type="ARBA" id="ARBA00010928"/>
    </source>
</evidence>
<evidence type="ECO:0000256" key="2">
    <source>
        <dbReference type="SAM" id="MobiDB-lite"/>
    </source>
</evidence>
<evidence type="ECO:0000313" key="5">
    <source>
        <dbReference type="Proteomes" id="UP001583177"/>
    </source>
</evidence>
<dbReference type="Gene3D" id="3.30.360.10">
    <property type="entry name" value="Dihydrodipicolinate Reductase, domain 2"/>
    <property type="match status" value="1"/>
</dbReference>
<dbReference type="SUPFAM" id="SSF55347">
    <property type="entry name" value="Glyceraldehyde-3-phosphate dehydrogenase-like, C-terminal domain"/>
    <property type="match status" value="1"/>
</dbReference>
<evidence type="ECO:0000259" key="3">
    <source>
        <dbReference type="Pfam" id="PF22725"/>
    </source>
</evidence>
<comment type="similarity">
    <text evidence="1">Belongs to the Gfo/Idh/MocA family.</text>
</comment>
<dbReference type="PANTHER" id="PTHR42840:SF5">
    <property type="entry name" value="NAD(P)-BINDING ROSSMANN-FOLD SUPERFAMILY PROTEIN"/>
    <property type="match status" value="1"/>
</dbReference>
<dbReference type="Gene3D" id="3.40.50.720">
    <property type="entry name" value="NAD(P)-binding Rossmann-like Domain"/>
    <property type="match status" value="1"/>
</dbReference>
<feature type="domain" description="GFO/IDH/MocA-like oxidoreductase" evidence="3">
    <location>
        <begin position="34"/>
        <end position="151"/>
    </location>
</feature>
<gene>
    <name evidence="4" type="ORF">Daus18300_013559</name>
</gene>
<dbReference type="Proteomes" id="UP001583177">
    <property type="component" value="Unassembled WGS sequence"/>
</dbReference>
<comment type="caution">
    <text evidence="4">The sequence shown here is derived from an EMBL/GenBank/DDBJ whole genome shotgun (WGS) entry which is preliminary data.</text>
</comment>
<accession>A0ABR3VYJ1</accession>
<evidence type="ECO:0000313" key="4">
    <source>
        <dbReference type="EMBL" id="KAL1848549.1"/>
    </source>
</evidence>
<proteinExistence type="inferred from homology"/>
<keyword evidence="5" id="KW-1185">Reference proteome</keyword>
<organism evidence="4 5">
    <name type="scientific">Diaporthe australafricana</name>
    <dbReference type="NCBI Taxonomy" id="127596"/>
    <lineage>
        <taxon>Eukaryota</taxon>
        <taxon>Fungi</taxon>
        <taxon>Dikarya</taxon>
        <taxon>Ascomycota</taxon>
        <taxon>Pezizomycotina</taxon>
        <taxon>Sordariomycetes</taxon>
        <taxon>Sordariomycetidae</taxon>
        <taxon>Diaporthales</taxon>
        <taxon>Diaporthaceae</taxon>
        <taxon>Diaporthe</taxon>
    </lineage>
</organism>
<name>A0ABR3VYJ1_9PEZI</name>
<feature type="region of interest" description="Disordered" evidence="2">
    <location>
        <begin position="189"/>
        <end position="213"/>
    </location>
</feature>
<protein>
    <recommendedName>
        <fullName evidence="3">GFO/IDH/MocA-like oxidoreductase domain-containing protein</fullName>
    </recommendedName>
</protein>
<reference evidence="4 5" key="1">
    <citation type="journal article" date="2024" name="IMA Fungus">
        <title>IMA Genome - F19 : A genome assembly and annotation guide to empower mycologists, including annotated draft genome sequences of Ceratocystis pirilliformis, Diaporthe australafricana, Fusarium ophioides, Paecilomyces lecythidis, and Sporothrix stenoceras.</title>
        <authorList>
            <person name="Aylward J."/>
            <person name="Wilson A.M."/>
            <person name="Visagie C.M."/>
            <person name="Spraker J."/>
            <person name="Barnes I."/>
            <person name="Buitendag C."/>
            <person name="Ceriani C."/>
            <person name="Del Mar Angel L."/>
            <person name="du Plessis D."/>
            <person name="Fuchs T."/>
            <person name="Gasser K."/>
            <person name="Kramer D."/>
            <person name="Li W."/>
            <person name="Munsamy K."/>
            <person name="Piso A."/>
            <person name="Price J.L."/>
            <person name="Sonnekus B."/>
            <person name="Thomas C."/>
            <person name="van der Nest A."/>
            <person name="van Dijk A."/>
            <person name="van Heerden A."/>
            <person name="van Vuuren N."/>
            <person name="Yilmaz N."/>
            <person name="Duong T.A."/>
            <person name="van der Merwe N.A."/>
            <person name="Wingfield M.J."/>
            <person name="Wingfield B.D."/>
        </authorList>
    </citation>
    <scope>NUCLEOTIDE SEQUENCE [LARGE SCALE GENOMIC DNA]</scope>
    <source>
        <strain evidence="4 5">CMW 18300</strain>
    </source>
</reference>
<sequence>MIDWYRSSARSSTWCVAENWRYLKSYDYAREQIESLGQVTGFHGQQQALVRENWKFNMIEWRRNPTHQGGYLLDGGVHYLAGLRKLLSAHPGNNIVKVSAYTNQTQAYLPPVDTANVILRTQSGVSGTFALSVGTTLNANSWTVACENGWVLVEENSITVCCDGSKTQIRVPNERTGVPPEIRAWGESLAAGKVNKEQEPEEALADLELRSKA</sequence>
<dbReference type="PANTHER" id="PTHR42840">
    <property type="entry name" value="NAD(P)-BINDING ROSSMANN-FOLD SUPERFAMILY PROTEIN-RELATED"/>
    <property type="match status" value="1"/>
</dbReference>
<dbReference type="EMBL" id="JAWRVE010000216">
    <property type="protein sequence ID" value="KAL1848549.1"/>
    <property type="molecule type" value="Genomic_DNA"/>
</dbReference>